<accession>A0A939T6P5</accession>
<dbReference type="InterPro" id="IPR047789">
    <property type="entry name" value="CU044_5270-like"/>
</dbReference>
<evidence type="ECO:0000313" key="3">
    <source>
        <dbReference type="Proteomes" id="UP000669179"/>
    </source>
</evidence>
<dbReference type="RefSeq" id="WP_208260080.1">
    <property type="nucleotide sequence ID" value="NZ_JAGEOJ010000015.1"/>
</dbReference>
<reference evidence="2" key="1">
    <citation type="submission" date="2021-03" db="EMBL/GenBank/DDBJ databases">
        <authorList>
            <person name="Kanchanasin P."/>
            <person name="Saeng-In P."/>
            <person name="Phongsopitanun W."/>
            <person name="Yuki M."/>
            <person name="Kudo T."/>
            <person name="Ohkuma M."/>
            <person name="Tanasupawat S."/>
        </authorList>
    </citation>
    <scope>NUCLEOTIDE SEQUENCE</scope>
    <source>
        <strain evidence="2">GKU 128</strain>
    </source>
</reference>
<proteinExistence type="predicted"/>
<dbReference type="AlphaFoldDB" id="A0A939T6P5"/>
<organism evidence="2 3">
    <name type="scientific">Actinomadura barringtoniae</name>
    <dbReference type="NCBI Taxonomy" id="1427535"/>
    <lineage>
        <taxon>Bacteria</taxon>
        <taxon>Bacillati</taxon>
        <taxon>Actinomycetota</taxon>
        <taxon>Actinomycetes</taxon>
        <taxon>Streptosporangiales</taxon>
        <taxon>Thermomonosporaceae</taxon>
        <taxon>Actinomadura</taxon>
    </lineage>
</organism>
<keyword evidence="3" id="KW-1185">Reference proteome</keyword>
<feature type="compositionally biased region" description="Basic and acidic residues" evidence="1">
    <location>
        <begin position="143"/>
        <end position="152"/>
    </location>
</feature>
<protein>
    <submittedName>
        <fullName evidence="2">CU044_5270 family protein</fullName>
    </submittedName>
</protein>
<dbReference type="NCBIfam" id="NF038083">
    <property type="entry name" value="CU044_5270_fam"/>
    <property type="match status" value="1"/>
</dbReference>
<gene>
    <name evidence="2" type="ORF">J4573_34270</name>
</gene>
<dbReference type="Proteomes" id="UP000669179">
    <property type="component" value="Unassembled WGS sequence"/>
</dbReference>
<feature type="region of interest" description="Disordered" evidence="1">
    <location>
        <begin position="138"/>
        <end position="169"/>
    </location>
</feature>
<name>A0A939T6P5_9ACTN</name>
<dbReference type="EMBL" id="JAGEOJ010000015">
    <property type="protein sequence ID" value="MBO2452198.1"/>
    <property type="molecule type" value="Genomic_DNA"/>
</dbReference>
<evidence type="ECO:0000313" key="2">
    <source>
        <dbReference type="EMBL" id="MBO2452198.1"/>
    </source>
</evidence>
<sequence length="341" mass="36445">MTELHEVERLRSEVPLDLDLTGAESLFQDGVKKPRRGRFRPSPMRPLLATAVLAAAGATAGAYFSATPGDEKTVPVADVSVVMDRAAARALADPLPTPRSGQYIYREVQETQQADAYEQDGSARWLEHQRTETWQSVNGAHPDLTRSKDRQRLPMPGRTLPPEATRMPASAADEMVTKPCGVRPPLERPFLDAVPADADALLRLIDKVDDPVDDDGDGAEDDRGARLWETASDLLVGSAAPAPVQAALYKAIAKIPGVALVGDSVDAAGRHGFAVARVNGDERNELIFDRATYRFLGERSVVVKSGDSGPAGAFLGASAILRTAVVDAPPKPGPHAQYGDC</sequence>
<comment type="caution">
    <text evidence="2">The sequence shown here is derived from an EMBL/GenBank/DDBJ whole genome shotgun (WGS) entry which is preliminary data.</text>
</comment>
<evidence type="ECO:0000256" key="1">
    <source>
        <dbReference type="SAM" id="MobiDB-lite"/>
    </source>
</evidence>